<gene>
    <name evidence="2" type="ORF">HINF_LOCUS3991</name>
    <name evidence="3" type="ORF">HINF_LOCUS72839</name>
</gene>
<dbReference type="AlphaFoldDB" id="A0AA86TG51"/>
<proteinExistence type="predicted"/>
<comment type="caution">
    <text evidence="2">The sequence shown here is derived from an EMBL/GenBank/DDBJ whole genome shotgun (WGS) entry which is preliminary data.</text>
</comment>
<evidence type="ECO:0000313" key="4">
    <source>
        <dbReference type="Proteomes" id="UP001642409"/>
    </source>
</evidence>
<evidence type="ECO:0000313" key="3">
    <source>
        <dbReference type="EMBL" id="CAL6104556.1"/>
    </source>
</evidence>
<dbReference type="Proteomes" id="UP001642409">
    <property type="component" value="Unassembled WGS sequence"/>
</dbReference>
<accession>A0AA86TG51</accession>
<feature type="coiled-coil region" evidence="1">
    <location>
        <begin position="110"/>
        <end position="155"/>
    </location>
</feature>
<reference evidence="3 4" key="2">
    <citation type="submission" date="2024-07" db="EMBL/GenBank/DDBJ databases">
        <authorList>
            <person name="Akdeniz Z."/>
        </authorList>
    </citation>
    <scope>NUCLEOTIDE SEQUENCE [LARGE SCALE GENOMIC DNA]</scope>
</reference>
<organism evidence="2">
    <name type="scientific">Hexamita inflata</name>
    <dbReference type="NCBI Taxonomy" id="28002"/>
    <lineage>
        <taxon>Eukaryota</taxon>
        <taxon>Metamonada</taxon>
        <taxon>Diplomonadida</taxon>
        <taxon>Hexamitidae</taxon>
        <taxon>Hexamitinae</taxon>
        <taxon>Hexamita</taxon>
    </lineage>
</organism>
<protein>
    <submittedName>
        <fullName evidence="3">Hypothetical_protein</fullName>
    </submittedName>
</protein>
<sequence>MEFKYQQQLARLEQKLNQYQTVMIEQEKEIRSYELIMKKVQQKELEYQQIDERIIKIVYFMEQNMKNTTLVKEFSIYEGEQGCSHQIRQLDHLSLLCGNLLKIQNDQQFKKQTLELVDQLTEAFKAKEQQLNNQLKQLQNQLQLQNEIKLNLENNKVTEQLNTHSQIIQTETELKAEPQQMQFNRKLLKTPTTSMSVQREKSTSKLLKINEHTPSNEIKTNQNIESQEKVSKSLKTVSQSESVILNSNNKSDVYDSNQLNISKISSKQVKTSDYTSDDEIMKLILQEVNNE</sequence>
<evidence type="ECO:0000256" key="1">
    <source>
        <dbReference type="SAM" id="Coils"/>
    </source>
</evidence>
<dbReference type="EMBL" id="CAXDID020000584">
    <property type="protein sequence ID" value="CAL6104556.1"/>
    <property type="molecule type" value="Genomic_DNA"/>
</dbReference>
<dbReference type="EMBL" id="CATOUU010000097">
    <property type="protein sequence ID" value="CAI9916346.1"/>
    <property type="molecule type" value="Genomic_DNA"/>
</dbReference>
<feature type="coiled-coil region" evidence="1">
    <location>
        <begin position="2"/>
        <end position="53"/>
    </location>
</feature>
<name>A0AA86TG51_9EUKA</name>
<keyword evidence="4" id="KW-1185">Reference proteome</keyword>
<evidence type="ECO:0000313" key="2">
    <source>
        <dbReference type="EMBL" id="CAI9916346.1"/>
    </source>
</evidence>
<reference evidence="2" key="1">
    <citation type="submission" date="2023-06" db="EMBL/GenBank/DDBJ databases">
        <authorList>
            <person name="Kurt Z."/>
        </authorList>
    </citation>
    <scope>NUCLEOTIDE SEQUENCE</scope>
</reference>
<keyword evidence="1" id="KW-0175">Coiled coil</keyword>